<dbReference type="STRING" id="1001994.MY1_0001"/>
<comment type="caution">
    <text evidence="2">The sequence shown here is derived from an EMBL/GenBank/DDBJ whole genome shotgun (WGS) entry which is preliminary data.</text>
</comment>
<gene>
    <name evidence="2" type="ORF">MY1_0001</name>
</gene>
<name>F9CXL0_9ARCH</name>
<organism evidence="2 3">
    <name type="scientific">Nitrosarchaeum koreense MY1</name>
    <dbReference type="NCBI Taxonomy" id="1001994"/>
    <lineage>
        <taxon>Archaea</taxon>
        <taxon>Nitrososphaerota</taxon>
        <taxon>Nitrososphaeria</taxon>
        <taxon>Nitrosopumilales</taxon>
        <taxon>Nitrosopumilaceae</taxon>
        <taxon>Nitrosarchaeum</taxon>
    </lineage>
</organism>
<dbReference type="EMBL" id="AFPU01000001">
    <property type="protein sequence ID" value="EGP92791.1"/>
    <property type="molecule type" value="Genomic_DNA"/>
</dbReference>
<dbReference type="Proteomes" id="UP000004440">
    <property type="component" value="Unassembled WGS sequence"/>
</dbReference>
<evidence type="ECO:0000256" key="1">
    <source>
        <dbReference type="SAM" id="MobiDB-lite"/>
    </source>
</evidence>
<proteinExistence type="predicted"/>
<keyword evidence="3" id="KW-1185">Reference proteome</keyword>
<sequence>MSLDDTVTKTASVSLAESLSLDDTVNATRSVSVSLAESLSLDDTVTKTASVSLSESLSLQDTVDVEQAISLSLSESLSLQDKINKKIPRSFTELLKLSDSGTSLKNIQPNQILIEQQQPTITLNTSNSELVILSNDIMLHSISIERNIENTKMNYTAIKTGNTVLVSNSWTAQIDLDDGVSGSDVQVTLANSTTITGPAGWNGLLSLPTITTITIPDTSTDTFDDITAFEIGSSSDSVTFNEPVRMKFSNSGGQGFVTYFKKPGDSNVTFINTVCNSDNLASVKAQLGGTGECAIDNGTDIIVWTTHFTSFGDAHKSAKSSSSGSTGGTSIGSSGGGSRASGSGTGAAGGFGGILGTSLTINEVTYDKCGQHIARILVSSDADTAPSVRVQTAKSGSIDAKLSDNQPYAESNKITKIDKYLYEITIDSDESFLMIVVTEQKGEIKNTVQTVVRLLVCEGSIVIAKVPKDEIEETSSIAPRIFDTKFQIDDGKQYRADTESEFYYLDNQDLTVTAIIDSKISLQRAELRIIPMTQSDNEYVAVKMNIKSIPVSNSTYLVSATIPSQFIAEPAMKYWIHVLDEDQNTNESKQYSIGVKPTTIPDVLVEMDTPTIRPTGSVAKPEIYIKNENSPAFGIVSLVVDGKIVSKKSQLIETGQTKVSFDWTVPSSEGYSSNELQGRVDLYDKTIITNQALVHSYPKTITMSVYDMKPLEVLVKDDKVLADPALIYASDSDENLRFRVIDPQGQCIIGGTDECLVKESTKQSRGGLQSIPYGDQILRVKYSGSDNALERFSITSIDPITDQWTVTLETDDGFVPQVHATEDTSIKIKYRYHSETITVKSN</sequence>
<dbReference type="AlphaFoldDB" id="F9CXL0"/>
<evidence type="ECO:0000313" key="2">
    <source>
        <dbReference type="EMBL" id="EGP92791.1"/>
    </source>
</evidence>
<dbReference type="PATRIC" id="fig|1001994.6.peg.1"/>
<feature type="region of interest" description="Disordered" evidence="1">
    <location>
        <begin position="315"/>
        <end position="342"/>
    </location>
</feature>
<accession>F9CXL0</accession>
<protein>
    <submittedName>
        <fullName evidence="2">Ig domain protein group 2 domain protein</fullName>
    </submittedName>
</protein>
<reference evidence="2 3" key="1">
    <citation type="journal article" date="2011" name="J. Bacteriol.">
        <title>Genome Sequence of an Ammonia-Oxidizing Soil Archaeon, "Candidatus Nitrosoarchaeum koreensis" MY1.</title>
        <authorList>
            <person name="Kim B.K."/>
            <person name="Jung M.Y."/>
            <person name="Yu D.S."/>
            <person name="Park S.J."/>
            <person name="Oh T.K."/>
            <person name="Rhee S.K."/>
            <person name="Kim J.F."/>
        </authorList>
    </citation>
    <scope>NUCLEOTIDE SEQUENCE [LARGE SCALE GENOMIC DNA]</scope>
    <source>
        <strain evidence="2 3">MY1</strain>
    </source>
</reference>
<feature type="compositionally biased region" description="Gly residues" evidence="1">
    <location>
        <begin position="325"/>
        <end position="342"/>
    </location>
</feature>
<evidence type="ECO:0000313" key="3">
    <source>
        <dbReference type="Proteomes" id="UP000004440"/>
    </source>
</evidence>